<name>A0A5C3DSI5_9BASI</name>
<dbReference type="GO" id="GO:0032798">
    <property type="term" value="C:Swi5-Sfr1 complex"/>
    <property type="evidence" value="ECO:0007669"/>
    <property type="project" value="TreeGrafter"/>
</dbReference>
<sequence>MRRSASPSKVTGSTPARSARRNDSSSVLKTPFKPLSGLESRSKPDQTAQDTTRATGAQQSQTTPEPCSTTAARELRARSIAELQEEVADMQLVLKDRLAIHNAARKAQNLAEQHPEQIVAEYIALLTQYNKVKDSAQVIFDKIADIEQLPAKDIHARYGVGESDSST</sequence>
<dbReference type="AlphaFoldDB" id="A0A5C3DSI5"/>
<proteinExistence type="inferred from homology"/>
<feature type="region of interest" description="Disordered" evidence="4">
    <location>
        <begin position="1"/>
        <end position="71"/>
    </location>
</feature>
<protein>
    <recommendedName>
        <fullName evidence="7">Swi5-domain-containing protein</fullName>
    </recommendedName>
</protein>
<reference evidence="5 6" key="1">
    <citation type="submission" date="2018-03" db="EMBL/GenBank/DDBJ databases">
        <authorList>
            <person name="Guldener U."/>
        </authorList>
    </citation>
    <scope>NUCLEOTIDE SEQUENCE [LARGE SCALE GENOMIC DNA]</scope>
    <source>
        <strain evidence="5 6">NBRC100155</strain>
    </source>
</reference>
<dbReference type="Pfam" id="PF07061">
    <property type="entry name" value="Swi5"/>
    <property type="match status" value="1"/>
</dbReference>
<dbReference type="PANTHER" id="PTHR28529:SF2">
    <property type="entry name" value="DNA REPAIR PROTEIN SWI5 HOMOLOG"/>
    <property type="match status" value="1"/>
</dbReference>
<organism evidence="5 6">
    <name type="scientific">Ustilago trichophora</name>
    <dbReference type="NCBI Taxonomy" id="86804"/>
    <lineage>
        <taxon>Eukaryota</taxon>
        <taxon>Fungi</taxon>
        <taxon>Dikarya</taxon>
        <taxon>Basidiomycota</taxon>
        <taxon>Ustilaginomycotina</taxon>
        <taxon>Ustilaginomycetes</taxon>
        <taxon>Ustilaginales</taxon>
        <taxon>Ustilaginaceae</taxon>
        <taxon>Ustilago</taxon>
    </lineage>
</organism>
<dbReference type="InterPro" id="IPR010760">
    <property type="entry name" value="DNA-repair_Swi5"/>
</dbReference>
<feature type="compositionally biased region" description="Polar residues" evidence="4">
    <location>
        <begin position="45"/>
        <end position="71"/>
    </location>
</feature>
<evidence type="ECO:0000256" key="4">
    <source>
        <dbReference type="SAM" id="MobiDB-lite"/>
    </source>
</evidence>
<dbReference type="GO" id="GO:0000709">
    <property type="term" value="P:meiotic joint molecule formation"/>
    <property type="evidence" value="ECO:0007669"/>
    <property type="project" value="TreeGrafter"/>
</dbReference>
<evidence type="ECO:0000256" key="3">
    <source>
        <dbReference type="ARBA" id="ARBA00023204"/>
    </source>
</evidence>
<evidence type="ECO:0000256" key="2">
    <source>
        <dbReference type="ARBA" id="ARBA00022763"/>
    </source>
</evidence>
<dbReference type="Gene3D" id="1.20.5.170">
    <property type="match status" value="1"/>
</dbReference>
<feature type="compositionally biased region" description="Polar residues" evidence="4">
    <location>
        <begin position="1"/>
        <end position="16"/>
    </location>
</feature>
<dbReference type="Proteomes" id="UP000324022">
    <property type="component" value="Unassembled WGS sequence"/>
</dbReference>
<dbReference type="EMBL" id="OOIN01000002">
    <property type="protein sequence ID" value="SPO21374.1"/>
    <property type="molecule type" value="Genomic_DNA"/>
</dbReference>
<gene>
    <name evidence="5" type="ORF">UTRI_00851</name>
</gene>
<dbReference type="OrthoDB" id="255837at2759"/>
<keyword evidence="6" id="KW-1185">Reference proteome</keyword>
<keyword evidence="3" id="KW-0234">DNA repair</keyword>
<keyword evidence="2" id="KW-0227">DNA damage</keyword>
<evidence type="ECO:0000256" key="1">
    <source>
        <dbReference type="ARBA" id="ARBA00008060"/>
    </source>
</evidence>
<evidence type="ECO:0008006" key="7">
    <source>
        <dbReference type="Google" id="ProtNLM"/>
    </source>
</evidence>
<evidence type="ECO:0000313" key="6">
    <source>
        <dbReference type="Proteomes" id="UP000324022"/>
    </source>
</evidence>
<dbReference type="GO" id="GO:0010772">
    <property type="term" value="P:meiotic DNA recombinase assembly involved in reciprocal meiotic recombination"/>
    <property type="evidence" value="ECO:0007669"/>
    <property type="project" value="TreeGrafter"/>
</dbReference>
<comment type="similarity">
    <text evidence="1">Belongs to the SWI5/SAE3 family.</text>
</comment>
<accession>A0A5C3DSI5</accession>
<dbReference type="PANTHER" id="PTHR28529">
    <property type="entry name" value="DNA REPAIR PROTEIN SWI5 HOMOLOG"/>
    <property type="match status" value="1"/>
</dbReference>
<dbReference type="GO" id="GO:0034974">
    <property type="term" value="C:Swi5-Swi2 complex"/>
    <property type="evidence" value="ECO:0007669"/>
    <property type="project" value="TreeGrafter"/>
</dbReference>
<evidence type="ECO:0000313" key="5">
    <source>
        <dbReference type="EMBL" id="SPO21374.1"/>
    </source>
</evidence>